<dbReference type="SMART" id="SM00382">
    <property type="entry name" value="AAA"/>
    <property type="match status" value="1"/>
</dbReference>
<dbReference type="PANTHER" id="PTHR42990:SF1">
    <property type="entry name" value="AAA+ ATPASE DOMAIN-CONTAINING PROTEIN"/>
    <property type="match status" value="1"/>
</dbReference>
<gene>
    <name evidence="3" type="ORF">GGR27_002517</name>
</gene>
<evidence type="ECO:0000256" key="1">
    <source>
        <dbReference type="ARBA" id="ARBA00023125"/>
    </source>
</evidence>
<dbReference type="Pfam" id="PF13635">
    <property type="entry name" value="DUF4143"/>
    <property type="match status" value="1"/>
</dbReference>
<accession>A0ABX0XDL9</accession>
<evidence type="ECO:0000313" key="4">
    <source>
        <dbReference type="Proteomes" id="UP000770785"/>
    </source>
</evidence>
<sequence length="419" mass="47488">MYSPLNNLEQLYRRSEAALKQVSSTYTRPLLREIQWEDPLVILLGPRGVGKTTLLLQRLAELELPPQQALYVDMGDLYFQANRLLDFVEAFLENGGQYLFIDEVHRYGYDTWASELKQVYDLYRSRLKVVVTGSSVVRILNRQADLSRRALSYRLAGLSFREYLLLGHQINLPVVTLSDLLAHHREIAQESADLLPTPLPLLTEYWQRGYYPYFLNGLITYADRLTSSVQTVLEHDIPYATDGTSVNAGKLGRLLYAIASSVPFVPNISKLAERTGISRVTLLRYLSLLEDARIITSLRQEAKGTSALSKPDKIYLDNPNLLHALAPQQVTTGTLRETFFLSQLKQLTYAKGLVPPEIRLPKQGDFSFLTPERHVIFEVGGPKKGFAQIGQNDDHFVVADTTSTEHANKIPLWMFGLLY</sequence>
<comment type="caution">
    <text evidence="3">The sequence shown here is derived from an EMBL/GenBank/DDBJ whole genome shotgun (WGS) entry which is preliminary data.</text>
</comment>
<dbReference type="SUPFAM" id="SSF52540">
    <property type="entry name" value="P-loop containing nucleoside triphosphate hydrolases"/>
    <property type="match status" value="1"/>
</dbReference>
<proteinExistence type="predicted"/>
<name>A0ABX0XDL9_9BACT</name>
<organism evidence="3 4">
    <name type="scientific">Neolewinella antarctica</name>
    <dbReference type="NCBI Taxonomy" id="442734"/>
    <lineage>
        <taxon>Bacteria</taxon>
        <taxon>Pseudomonadati</taxon>
        <taxon>Bacteroidota</taxon>
        <taxon>Saprospiria</taxon>
        <taxon>Saprospirales</taxon>
        <taxon>Lewinellaceae</taxon>
        <taxon>Neolewinella</taxon>
    </lineage>
</organism>
<dbReference type="InterPro" id="IPR003593">
    <property type="entry name" value="AAA+_ATPase"/>
</dbReference>
<dbReference type="Gene3D" id="3.40.50.300">
    <property type="entry name" value="P-loop containing nucleotide triphosphate hydrolases"/>
    <property type="match status" value="1"/>
</dbReference>
<dbReference type="InterPro" id="IPR036390">
    <property type="entry name" value="WH_DNA-bd_sf"/>
</dbReference>
<dbReference type="InterPro" id="IPR027417">
    <property type="entry name" value="P-loop_NTPase"/>
</dbReference>
<dbReference type="PANTHER" id="PTHR42990">
    <property type="entry name" value="ATPASE"/>
    <property type="match status" value="1"/>
</dbReference>
<keyword evidence="4" id="KW-1185">Reference proteome</keyword>
<feature type="domain" description="AAA+ ATPase" evidence="2">
    <location>
        <begin position="37"/>
        <end position="161"/>
    </location>
</feature>
<protein>
    <recommendedName>
        <fullName evidence="2">AAA+ ATPase domain-containing protein</fullName>
    </recommendedName>
</protein>
<dbReference type="Proteomes" id="UP000770785">
    <property type="component" value="Unassembled WGS sequence"/>
</dbReference>
<evidence type="ECO:0000259" key="2">
    <source>
        <dbReference type="SMART" id="SM00382"/>
    </source>
</evidence>
<dbReference type="InterPro" id="IPR025420">
    <property type="entry name" value="DUF4143"/>
</dbReference>
<dbReference type="RefSeq" id="WP_168037767.1">
    <property type="nucleotide sequence ID" value="NZ_JAATJH010000004.1"/>
</dbReference>
<keyword evidence="1" id="KW-0238">DNA-binding</keyword>
<evidence type="ECO:0000313" key="3">
    <source>
        <dbReference type="EMBL" id="NJC27004.1"/>
    </source>
</evidence>
<dbReference type="Pfam" id="PF13173">
    <property type="entry name" value="AAA_14"/>
    <property type="match status" value="1"/>
</dbReference>
<dbReference type="CDD" id="cd00009">
    <property type="entry name" value="AAA"/>
    <property type="match status" value="1"/>
</dbReference>
<dbReference type="EMBL" id="JAATJH010000004">
    <property type="protein sequence ID" value="NJC27004.1"/>
    <property type="molecule type" value="Genomic_DNA"/>
</dbReference>
<reference evidence="3 4" key="1">
    <citation type="submission" date="2020-03" db="EMBL/GenBank/DDBJ databases">
        <title>Genomic Encyclopedia of Type Strains, Phase IV (KMG-IV): sequencing the most valuable type-strain genomes for metagenomic binning, comparative biology and taxonomic classification.</title>
        <authorList>
            <person name="Goeker M."/>
        </authorList>
    </citation>
    <scope>NUCLEOTIDE SEQUENCE [LARGE SCALE GENOMIC DNA]</scope>
    <source>
        <strain evidence="3 4">DSM 105096</strain>
    </source>
</reference>
<dbReference type="SUPFAM" id="SSF46785">
    <property type="entry name" value="Winged helix' DNA-binding domain"/>
    <property type="match status" value="1"/>
</dbReference>
<dbReference type="InterPro" id="IPR041682">
    <property type="entry name" value="AAA_14"/>
</dbReference>